<keyword evidence="4" id="KW-0012">Acyltransferase</keyword>
<keyword evidence="2" id="KW-0812">Transmembrane</keyword>
<organism evidence="4 5">
    <name type="scientific">Candidatus Zymogenus saltonus</name>
    <dbReference type="NCBI Taxonomy" id="2844893"/>
    <lineage>
        <taxon>Bacteria</taxon>
        <taxon>Deltaproteobacteria</taxon>
        <taxon>Candidatus Zymogenia</taxon>
        <taxon>Candidatus Zymogeniales</taxon>
        <taxon>Candidatus Zymogenaceae</taxon>
        <taxon>Candidatus Zymogenus</taxon>
    </lineage>
</organism>
<dbReference type="GO" id="GO:0008374">
    <property type="term" value="F:O-acyltransferase activity"/>
    <property type="evidence" value="ECO:0007669"/>
    <property type="project" value="InterPro"/>
</dbReference>
<evidence type="ECO:0000259" key="3">
    <source>
        <dbReference type="SMART" id="SM00563"/>
    </source>
</evidence>
<reference evidence="4" key="1">
    <citation type="journal article" date="2021" name="Environ. Microbiol.">
        <title>Genomic characterization of three novel Desulfobacterota classes expand the metabolic and phylogenetic diversity of the phylum.</title>
        <authorList>
            <person name="Murphy C.L."/>
            <person name="Biggerstaff J."/>
            <person name="Eichhorn A."/>
            <person name="Ewing E."/>
            <person name="Shahan R."/>
            <person name="Soriano D."/>
            <person name="Stewart S."/>
            <person name="VanMol K."/>
            <person name="Walker R."/>
            <person name="Walters P."/>
            <person name="Elshahed M.S."/>
            <person name="Youssef N.H."/>
        </authorList>
    </citation>
    <scope>NUCLEOTIDE SEQUENCE</scope>
    <source>
        <strain evidence="4">Zod_Metabat.24</strain>
    </source>
</reference>
<dbReference type="Pfam" id="PF19277">
    <property type="entry name" value="GPAT_C"/>
    <property type="match status" value="1"/>
</dbReference>
<keyword evidence="2" id="KW-1133">Transmembrane helix</keyword>
<evidence type="ECO:0000256" key="2">
    <source>
        <dbReference type="SAM" id="Phobius"/>
    </source>
</evidence>
<evidence type="ECO:0000313" key="4">
    <source>
        <dbReference type="EMBL" id="MBN1573119.1"/>
    </source>
</evidence>
<dbReference type="AlphaFoldDB" id="A0A9D8KFD4"/>
<protein>
    <submittedName>
        <fullName evidence="4">1-acyl-sn-glycerol-3-phosphate acyltransferase</fullName>
    </submittedName>
</protein>
<comment type="caution">
    <text evidence="4">The sequence shown here is derived from an EMBL/GenBank/DDBJ whole genome shotgun (WGS) entry which is preliminary data.</text>
</comment>
<name>A0A9D8KFD4_9DELT</name>
<gene>
    <name evidence="4" type="ORF">JW984_07985</name>
</gene>
<dbReference type="SMART" id="SM00563">
    <property type="entry name" value="PlsC"/>
    <property type="match status" value="1"/>
</dbReference>
<proteinExistence type="predicted"/>
<dbReference type="PANTHER" id="PTHR12563:SF17">
    <property type="entry name" value="DIHYDROXYACETONE PHOSPHATE ACYLTRANSFERASE"/>
    <property type="match status" value="1"/>
</dbReference>
<dbReference type="InterPro" id="IPR022284">
    <property type="entry name" value="GPAT/DHAPAT"/>
</dbReference>
<accession>A0A9D8KFD4</accession>
<keyword evidence="2" id="KW-0472">Membrane</keyword>
<feature type="domain" description="Phospholipid/glycerol acyltransferase" evidence="3">
    <location>
        <begin position="143"/>
        <end position="268"/>
    </location>
</feature>
<sequence>MWVNIALMSLIFFLIFCIFFRRKLKKYGKDLIRKSSLKVIRRFRVRLDRFKLTRKKYIKFQLLKEREIWEEMERYAEKNGISREEALERVEGYIDEILPFFNILSYYKFGYTISHFLLNLIYNVVIDRDNFRVISKIPKNSVVIYIMNHRSNADYVLVAYMLAEHIALSYAVGEWARIWPLEYIFKSFGSYFIRRKYREPLYHRVLEKYVQLISKNGITQGIFIEGGLSRDGRILPSKVGLMDYIIRTKLDPDFTKDILFVPTAINYDRVLEDMNLLNEIAGAKPEKHGLKKIVSGVMLIFKIPKVVIRNGFFYIFKGIRKYGYTSVAFGPPISLDRYIEKYCSNILTLPTKTRIPEVKKFADYVLKRVAAVIPITPVPFLAYAILKDGRNRIPETDLIKSMTEIKKELIAKDARIVMGNDFLDLIKEKQKIEEMEQDRTMELVNFEYGVIEIEEMQKSMDLALEVLSLRKIAKKKKGEIRINPDRKDILDYYSNSIIHLFESF</sequence>
<dbReference type="InterPro" id="IPR002123">
    <property type="entry name" value="Plipid/glycerol_acylTrfase"/>
</dbReference>
<dbReference type="InterPro" id="IPR045520">
    <property type="entry name" value="GPAT/DHAPAT_C"/>
</dbReference>
<feature type="transmembrane region" description="Helical" evidence="2">
    <location>
        <begin position="6"/>
        <end position="24"/>
    </location>
</feature>
<dbReference type="GO" id="GO:0006629">
    <property type="term" value="P:lipid metabolic process"/>
    <property type="evidence" value="ECO:0007669"/>
    <property type="project" value="InterPro"/>
</dbReference>
<dbReference type="SUPFAM" id="SSF69593">
    <property type="entry name" value="Glycerol-3-phosphate (1)-acyltransferase"/>
    <property type="match status" value="1"/>
</dbReference>
<evidence type="ECO:0000256" key="1">
    <source>
        <dbReference type="ARBA" id="ARBA00004184"/>
    </source>
</evidence>
<comment type="subcellular location">
    <subcellularLocation>
        <location evidence="1">Endomembrane system</location>
        <topology evidence="1">Peripheral membrane protein</topology>
    </subcellularLocation>
</comment>
<reference evidence="4" key="2">
    <citation type="submission" date="2021-01" db="EMBL/GenBank/DDBJ databases">
        <authorList>
            <person name="Hahn C.R."/>
            <person name="Youssef N.H."/>
            <person name="Elshahed M."/>
        </authorList>
    </citation>
    <scope>NUCLEOTIDE SEQUENCE</scope>
    <source>
        <strain evidence="4">Zod_Metabat.24</strain>
    </source>
</reference>
<dbReference type="Proteomes" id="UP000809273">
    <property type="component" value="Unassembled WGS sequence"/>
</dbReference>
<dbReference type="EMBL" id="JAFGIX010000040">
    <property type="protein sequence ID" value="MBN1573119.1"/>
    <property type="molecule type" value="Genomic_DNA"/>
</dbReference>
<keyword evidence="4" id="KW-0808">Transferase</keyword>
<dbReference type="GO" id="GO:0012505">
    <property type="term" value="C:endomembrane system"/>
    <property type="evidence" value="ECO:0007669"/>
    <property type="project" value="UniProtKB-SubCell"/>
</dbReference>
<dbReference type="PANTHER" id="PTHR12563">
    <property type="entry name" value="GLYCEROL-3-PHOSPHATE ACYLTRANSFERASE"/>
    <property type="match status" value="1"/>
</dbReference>
<evidence type="ECO:0000313" key="5">
    <source>
        <dbReference type="Proteomes" id="UP000809273"/>
    </source>
</evidence>
<dbReference type="Pfam" id="PF01553">
    <property type="entry name" value="Acyltransferase"/>
    <property type="match status" value="1"/>
</dbReference>